<dbReference type="EMBL" id="MN739588">
    <property type="protein sequence ID" value="QHT14712.1"/>
    <property type="molecule type" value="Genomic_DNA"/>
</dbReference>
<feature type="compositionally biased region" description="Basic and acidic residues" evidence="1">
    <location>
        <begin position="469"/>
        <end position="480"/>
    </location>
</feature>
<feature type="compositionally biased region" description="Low complexity" evidence="1">
    <location>
        <begin position="429"/>
        <end position="443"/>
    </location>
</feature>
<sequence>MRRRTRGGRNIKSLEKRVTRRKQSANLARKAKEKANEAIQESDKLRQQIQELLSGQKSEFNLQELVLRIIHLSGDKPIVDLDDYLNIEFDPRLIHIIDEQATILANHKQQNQSYINFKRGLLQQTLHHANELSTNTEIALRLSALTPLSNRPGMSNEDANIEWQKLQSKTNQNLKIPITSSEQSNSILFERMKLSIQVAQEMERMTYNRVSSKPAIRTPLSIHDRTILGENDIHMMDFVKSHDPAYSNPIRKMIGLKILSDKGPDIYAIFQWLLDATDHAWQYAEKTTEEYRQNLSVQQPLLQCTIHHLRCQKAIYNLSIRVPVMRRHYPKKAPISDLGMIRFMKDELAKWEAVERSLLSIISAQSADLTDVYRKRLERLEIIEWLAKYTPSRGNSFFSKYQDDLKQTHAWLRKGHVAQLVNHHEREISAAAPKPSTAPTAAPISVKPSPMKVAPRPSTGWDRSMYNKRVKEQTDSMIKK</sequence>
<evidence type="ECO:0000313" key="2">
    <source>
        <dbReference type="EMBL" id="QHT14712.1"/>
    </source>
</evidence>
<feature type="region of interest" description="Disordered" evidence="1">
    <location>
        <begin position="1"/>
        <end position="30"/>
    </location>
</feature>
<organism evidence="2">
    <name type="scientific">viral metagenome</name>
    <dbReference type="NCBI Taxonomy" id="1070528"/>
    <lineage>
        <taxon>unclassified sequences</taxon>
        <taxon>metagenomes</taxon>
        <taxon>organismal metagenomes</taxon>
    </lineage>
</organism>
<proteinExistence type="predicted"/>
<evidence type="ECO:0000256" key="1">
    <source>
        <dbReference type="SAM" id="MobiDB-lite"/>
    </source>
</evidence>
<dbReference type="AlphaFoldDB" id="A0A6C0DE77"/>
<reference evidence="2" key="1">
    <citation type="journal article" date="2020" name="Nature">
        <title>Giant virus diversity and host interactions through global metagenomics.</title>
        <authorList>
            <person name="Schulz F."/>
            <person name="Roux S."/>
            <person name="Paez-Espino D."/>
            <person name="Jungbluth S."/>
            <person name="Walsh D.A."/>
            <person name="Denef V.J."/>
            <person name="McMahon K.D."/>
            <person name="Konstantinidis K.T."/>
            <person name="Eloe-Fadrosh E.A."/>
            <person name="Kyrpides N.C."/>
            <person name="Woyke T."/>
        </authorList>
    </citation>
    <scope>NUCLEOTIDE SEQUENCE</scope>
    <source>
        <strain evidence="2">GVMAG-M-3300023174-141</strain>
    </source>
</reference>
<name>A0A6C0DE77_9ZZZZ</name>
<protein>
    <submittedName>
        <fullName evidence="2">Uncharacterized protein</fullName>
    </submittedName>
</protein>
<feature type="region of interest" description="Disordered" evidence="1">
    <location>
        <begin position="427"/>
        <end position="480"/>
    </location>
</feature>
<accession>A0A6C0DE77</accession>